<evidence type="ECO:0000313" key="4">
    <source>
        <dbReference type="EMBL" id="THH09204.1"/>
    </source>
</evidence>
<gene>
    <name evidence="4" type="ORF">EW146_g8749</name>
</gene>
<dbReference type="GO" id="GO:0006000">
    <property type="term" value="P:fructose metabolic process"/>
    <property type="evidence" value="ECO:0007669"/>
    <property type="project" value="InterPro"/>
</dbReference>
<proteinExistence type="predicted"/>
<evidence type="ECO:0000313" key="5">
    <source>
        <dbReference type="Proteomes" id="UP000310158"/>
    </source>
</evidence>
<dbReference type="InterPro" id="IPR027417">
    <property type="entry name" value="P-loop_NTPase"/>
</dbReference>
<dbReference type="GO" id="GO:0005524">
    <property type="term" value="F:ATP binding"/>
    <property type="evidence" value="ECO:0007669"/>
    <property type="project" value="UniProtKB-KW"/>
</dbReference>
<keyword evidence="1" id="KW-0547">Nucleotide-binding</keyword>
<comment type="caution">
    <text evidence="4">The sequence shown here is derived from an EMBL/GenBank/DDBJ whole genome shotgun (WGS) entry which is preliminary data.</text>
</comment>
<evidence type="ECO:0000256" key="1">
    <source>
        <dbReference type="ARBA" id="ARBA00022741"/>
    </source>
</evidence>
<dbReference type="GO" id="GO:0006003">
    <property type="term" value="P:fructose 2,6-bisphosphate metabolic process"/>
    <property type="evidence" value="ECO:0007669"/>
    <property type="project" value="InterPro"/>
</dbReference>
<keyword evidence="5" id="KW-1185">Reference proteome</keyword>
<protein>
    <recommendedName>
        <fullName evidence="3">6-phosphofructo-2-kinase domain-containing protein</fullName>
    </recommendedName>
</protein>
<reference evidence="4 5" key="1">
    <citation type="submission" date="2019-02" db="EMBL/GenBank/DDBJ databases">
        <title>Genome sequencing of the rare red list fungi Bondarzewia mesenterica.</title>
        <authorList>
            <person name="Buettner E."/>
            <person name="Kellner H."/>
        </authorList>
    </citation>
    <scope>NUCLEOTIDE SEQUENCE [LARGE SCALE GENOMIC DNA]</scope>
    <source>
        <strain evidence="4 5">DSM 108281</strain>
    </source>
</reference>
<dbReference type="EMBL" id="SGPL01000647">
    <property type="protein sequence ID" value="THH09204.1"/>
    <property type="molecule type" value="Genomic_DNA"/>
</dbReference>
<name>A0A4S4LBV3_9AGAM</name>
<dbReference type="PANTHER" id="PTHR10606:SF44">
    <property type="entry name" value="6-PHOSPHOFRUCTO 2-KINASE_FRUCTOSE 2,6-BISPHOSPHATASE LONG FORM"/>
    <property type="match status" value="1"/>
</dbReference>
<dbReference type="GO" id="GO:0004331">
    <property type="term" value="F:fructose-2,6-bisphosphate 2-phosphatase activity"/>
    <property type="evidence" value="ECO:0007669"/>
    <property type="project" value="TreeGrafter"/>
</dbReference>
<keyword evidence="2" id="KW-0067">ATP-binding</keyword>
<dbReference type="OrthoDB" id="267323at2759"/>
<accession>A0A4S4LBV3</accession>
<feature type="domain" description="6-phosphofructo-2-kinase" evidence="3">
    <location>
        <begin position="12"/>
        <end position="78"/>
    </location>
</feature>
<dbReference type="InterPro" id="IPR003094">
    <property type="entry name" value="6Pfruct_kin"/>
</dbReference>
<dbReference type="Gene3D" id="3.40.50.300">
    <property type="entry name" value="P-loop containing nucleotide triphosphate hydrolases"/>
    <property type="match status" value="1"/>
</dbReference>
<dbReference type="GO" id="GO:0003873">
    <property type="term" value="F:6-phosphofructo-2-kinase activity"/>
    <property type="evidence" value="ECO:0007669"/>
    <property type="project" value="InterPro"/>
</dbReference>
<organism evidence="4 5">
    <name type="scientific">Bondarzewia mesenterica</name>
    <dbReference type="NCBI Taxonomy" id="1095465"/>
    <lineage>
        <taxon>Eukaryota</taxon>
        <taxon>Fungi</taxon>
        <taxon>Dikarya</taxon>
        <taxon>Basidiomycota</taxon>
        <taxon>Agaricomycotina</taxon>
        <taxon>Agaricomycetes</taxon>
        <taxon>Russulales</taxon>
        <taxon>Bondarzewiaceae</taxon>
        <taxon>Bondarzewia</taxon>
    </lineage>
</organism>
<dbReference type="Pfam" id="PF01591">
    <property type="entry name" value="6PF2K"/>
    <property type="match status" value="1"/>
</dbReference>
<dbReference type="GO" id="GO:0005829">
    <property type="term" value="C:cytosol"/>
    <property type="evidence" value="ECO:0007669"/>
    <property type="project" value="TreeGrafter"/>
</dbReference>
<evidence type="ECO:0000256" key="2">
    <source>
        <dbReference type="ARBA" id="ARBA00022840"/>
    </source>
</evidence>
<sequence length="167" mass="18072">MENQASLSSSFVCNGPVIIAANVVLKVSSGDPDYNDMSLEDAKWDFLRRTKQYEAVYETIAKPRLSYLRITNVGSQSITRPQQSQFSVVADSSTIATSGDPVDNASSLGYTTSPTAQLMLSPAAYARAHSLRIGGCVGLPLRPNQWTKGALAEDSAFERLRPAPLMK</sequence>
<dbReference type="Proteomes" id="UP000310158">
    <property type="component" value="Unassembled WGS sequence"/>
</dbReference>
<evidence type="ECO:0000259" key="3">
    <source>
        <dbReference type="Pfam" id="PF01591"/>
    </source>
</evidence>
<dbReference type="InterPro" id="IPR013079">
    <property type="entry name" value="6Phosfructo_kin"/>
</dbReference>
<dbReference type="AlphaFoldDB" id="A0A4S4LBV3"/>
<dbReference type="PANTHER" id="PTHR10606">
    <property type="entry name" value="6-PHOSPHOFRUCTO-2-KINASE/FRUCTOSE-2,6-BISPHOSPHATASE"/>
    <property type="match status" value="1"/>
</dbReference>